<evidence type="ECO:0000313" key="1">
    <source>
        <dbReference type="EMBL" id="TDQ38570.1"/>
    </source>
</evidence>
<dbReference type="Proteomes" id="UP000294575">
    <property type="component" value="Unassembled WGS sequence"/>
</dbReference>
<gene>
    <name evidence="1" type="ORF">DFQ45_104145</name>
</gene>
<dbReference type="Gene3D" id="3.30.310.170">
    <property type="entry name" value="Outer membrane protein assembly factor BamC"/>
    <property type="match status" value="1"/>
</dbReference>
<reference evidence="1 2" key="1">
    <citation type="submission" date="2019-03" db="EMBL/GenBank/DDBJ databases">
        <title>Genomic Encyclopedia of Type Strains, Phase IV (KMG-IV): sequencing the most valuable type-strain genomes for metagenomic binning, comparative biology and taxonomic classification.</title>
        <authorList>
            <person name="Goeker M."/>
        </authorList>
    </citation>
    <scope>NUCLEOTIDE SEQUENCE [LARGE SCALE GENOMIC DNA]</scope>
    <source>
        <strain evidence="1 2">DSM 28679</strain>
    </source>
</reference>
<name>A0A4R6TXG2_9GAMM</name>
<proteinExistence type="predicted"/>
<protein>
    <submittedName>
        <fullName evidence="1">Beta-barrel assembly machine subunit BamC</fullName>
    </submittedName>
</protein>
<organism evidence="1 2">
    <name type="scientific">Thiopseudomonas denitrificans</name>
    <dbReference type="NCBI Taxonomy" id="1501432"/>
    <lineage>
        <taxon>Bacteria</taxon>
        <taxon>Pseudomonadati</taxon>
        <taxon>Pseudomonadota</taxon>
        <taxon>Gammaproteobacteria</taxon>
        <taxon>Pseudomonadales</taxon>
        <taxon>Pseudomonadaceae</taxon>
        <taxon>Thiopseudomonas</taxon>
    </lineage>
</organism>
<dbReference type="RefSeq" id="WP_101496280.1">
    <property type="nucleotide sequence ID" value="NZ_LNJZ01000005.1"/>
</dbReference>
<dbReference type="PROSITE" id="PS51257">
    <property type="entry name" value="PROKAR_LIPOPROTEIN"/>
    <property type="match status" value="1"/>
</dbReference>
<evidence type="ECO:0000313" key="2">
    <source>
        <dbReference type="Proteomes" id="UP000294575"/>
    </source>
</evidence>
<dbReference type="Pfam" id="PF06804">
    <property type="entry name" value="Lipoprotein_18"/>
    <property type="match status" value="1"/>
</dbReference>
<dbReference type="OrthoDB" id="9772575at2"/>
<dbReference type="EMBL" id="SNYK01000004">
    <property type="protein sequence ID" value="TDQ38570.1"/>
    <property type="molecule type" value="Genomic_DNA"/>
</dbReference>
<accession>A0A4R6TXG2</accession>
<dbReference type="InterPro" id="IPR010653">
    <property type="entry name" value="NlpB/DapX"/>
</dbReference>
<sequence>MKRIAGAALVLAGLTSLSGCSWLWGDKGYFRDRGNDYLDARMLPPMQVPEGTESKPLDPLLPVPGHVADISGNREAVVQRPHAVNQAMLEGDFSIQRSSEQSWILAQRIPAQMWNMTQAYFEELGYTVDEERPHVGEFTTAWLPAASIAEGTRETLGLGKSHDSRFRVRIEPGVQRNTSEIFVDAASRKGSRESGWSAGKSAPEAGLALAGLERFYNQAGSQGQSYSLLASKNYDAPRRVALIEAGEGGLQVLRLDAGLEQAWSGVGRALSAAGIYVDDVDRSQAVYFVDLGRKAEQKAPGFFKRMFSSKKSLERKASDQQYRVKLTQISRQVFVGVEREPGQLADVATTNRILNAIRPHLN</sequence>
<dbReference type="InterPro" id="IPR042268">
    <property type="entry name" value="BamC_C"/>
</dbReference>
<dbReference type="AlphaFoldDB" id="A0A4R6TXG2"/>
<comment type="caution">
    <text evidence="1">The sequence shown here is derived from an EMBL/GenBank/DDBJ whole genome shotgun (WGS) entry which is preliminary data.</text>
</comment>
<keyword evidence="2" id="KW-1185">Reference proteome</keyword>